<accession>A0A1I0CQM0</accession>
<evidence type="ECO:0008006" key="4">
    <source>
        <dbReference type="Google" id="ProtNLM"/>
    </source>
</evidence>
<keyword evidence="3" id="KW-1185">Reference proteome</keyword>
<protein>
    <recommendedName>
        <fullName evidence="4">DUF5668 domain-containing protein</fullName>
    </recommendedName>
</protein>
<dbReference type="Proteomes" id="UP000243819">
    <property type="component" value="Unassembled WGS sequence"/>
</dbReference>
<sequence length="189" mass="22440">MKKREFLILINKFGRYSYKKLFLFKEYCNNYIFSTSLIFIGLGLLSLNFLNLSFYNPFILGLFFIALHFFYNRFWLFSLAGSLLLTIGLYIILLFSYLLPNGGESAIILAIGLGFIVFYLIDGRWEKYWPLIPGILISVFGLLVYLEQTESYSFTFLPYVYRYWPGIIILFGIFSLYWRKIKKYINVHK</sequence>
<feature type="transmembrane region" description="Helical" evidence="1">
    <location>
        <begin position="161"/>
        <end position="179"/>
    </location>
</feature>
<evidence type="ECO:0000256" key="1">
    <source>
        <dbReference type="SAM" id="Phobius"/>
    </source>
</evidence>
<keyword evidence="1" id="KW-0812">Transmembrane</keyword>
<evidence type="ECO:0000313" key="2">
    <source>
        <dbReference type="EMBL" id="SET21924.1"/>
    </source>
</evidence>
<organism evidence="2 3">
    <name type="scientific">Anaerobranca gottschalkii DSM 13577</name>
    <dbReference type="NCBI Taxonomy" id="1120990"/>
    <lineage>
        <taxon>Bacteria</taxon>
        <taxon>Bacillati</taxon>
        <taxon>Bacillota</taxon>
        <taxon>Clostridia</taxon>
        <taxon>Eubacteriales</taxon>
        <taxon>Proteinivoracaceae</taxon>
        <taxon>Anaerobranca</taxon>
    </lineage>
</organism>
<feature type="transmembrane region" description="Helical" evidence="1">
    <location>
        <begin position="53"/>
        <end position="71"/>
    </location>
</feature>
<feature type="transmembrane region" description="Helical" evidence="1">
    <location>
        <begin position="76"/>
        <end position="99"/>
    </location>
</feature>
<evidence type="ECO:0000313" key="3">
    <source>
        <dbReference type="Proteomes" id="UP000243819"/>
    </source>
</evidence>
<feature type="transmembrane region" description="Helical" evidence="1">
    <location>
        <begin position="105"/>
        <end position="121"/>
    </location>
</feature>
<dbReference type="OrthoDB" id="2989824at2"/>
<feature type="transmembrane region" description="Helical" evidence="1">
    <location>
        <begin position="128"/>
        <end position="146"/>
    </location>
</feature>
<reference evidence="3" key="1">
    <citation type="submission" date="2016-10" db="EMBL/GenBank/DDBJ databases">
        <authorList>
            <person name="Varghese N."/>
            <person name="Submissions S."/>
        </authorList>
    </citation>
    <scope>NUCLEOTIDE SEQUENCE [LARGE SCALE GENOMIC DNA]</scope>
    <source>
        <strain evidence="3">DSM 13577</strain>
    </source>
</reference>
<keyword evidence="1" id="KW-1133">Transmembrane helix</keyword>
<feature type="transmembrane region" description="Helical" evidence="1">
    <location>
        <begin position="28"/>
        <end position="47"/>
    </location>
</feature>
<dbReference type="EMBL" id="FOIF01000087">
    <property type="protein sequence ID" value="SET21924.1"/>
    <property type="molecule type" value="Genomic_DNA"/>
</dbReference>
<gene>
    <name evidence="2" type="ORF">SAMN03080614_10875</name>
</gene>
<keyword evidence="1" id="KW-0472">Membrane</keyword>
<proteinExistence type="predicted"/>
<name>A0A1I0CQM0_9FIRM</name>
<dbReference type="RefSeq" id="WP_091351583.1">
    <property type="nucleotide sequence ID" value="NZ_FOIF01000087.1"/>
</dbReference>
<dbReference type="AlphaFoldDB" id="A0A1I0CQM0"/>